<evidence type="ECO:0000313" key="2">
    <source>
        <dbReference type="EMBL" id="SHI73962.1"/>
    </source>
</evidence>
<keyword evidence="2" id="KW-0946">Virion</keyword>
<dbReference type="PANTHER" id="PTHR39179:SF1">
    <property type="entry name" value="SPORE COAT PROTEIN I"/>
    <property type="match status" value="1"/>
</dbReference>
<dbReference type="EMBL" id="FQZP01000008">
    <property type="protein sequence ID" value="SHI73962.1"/>
    <property type="molecule type" value="Genomic_DNA"/>
</dbReference>
<sequence>MLESKELIESAYGLSISAIKSCRAGYILETDTGRKYLRPCQCSENRILYVHDAKQYLYSHGFTNLDTYCLTVDGRPYAVLDGQLYLLTPFIDGHECEFGDDGDSVRAAYALSAMHKAGKGFRHKSDSYDYTPNDLGKIRESLTKRYEEILRMRRKAERERGAFDYLYLDCVDRFIDLAEESLELLRGPEYERLIRKTAEEGGICHHDYSYQNIIIKGQTTTITGFESCGQEIRIYDLVNLIRRKMRKCNWDPSKASMLLEAYCELEPLSRDEIVVMKAMLLFPQKFWRVANRYYNSRRSWAQRNFSGMLEEVIAEYDHHVRFMKQYDSLF</sequence>
<dbReference type="InterPro" id="IPR002575">
    <property type="entry name" value="Aminoglycoside_PTrfase"/>
</dbReference>
<dbReference type="InterPro" id="IPR014255">
    <property type="entry name" value="Spore_coat_CotS"/>
</dbReference>
<dbReference type="OrthoDB" id="9771902at2"/>
<dbReference type="Gene3D" id="3.90.1200.10">
    <property type="match status" value="1"/>
</dbReference>
<proteinExistence type="predicted"/>
<dbReference type="Pfam" id="PF01636">
    <property type="entry name" value="APH"/>
    <property type="match status" value="1"/>
</dbReference>
<feature type="domain" description="Aminoglycoside phosphotransferase" evidence="1">
    <location>
        <begin position="26"/>
        <end position="263"/>
    </location>
</feature>
<dbReference type="Gene3D" id="3.30.200.20">
    <property type="entry name" value="Phosphorylase Kinase, domain 1"/>
    <property type="match status" value="1"/>
</dbReference>
<dbReference type="InterPro" id="IPR011009">
    <property type="entry name" value="Kinase-like_dom_sf"/>
</dbReference>
<keyword evidence="2" id="KW-0167">Capsid protein</keyword>
<organism evidence="2 3">
    <name type="scientific">Thermoclostridium caenicola</name>
    <dbReference type="NCBI Taxonomy" id="659425"/>
    <lineage>
        <taxon>Bacteria</taxon>
        <taxon>Bacillati</taxon>
        <taxon>Bacillota</taxon>
        <taxon>Clostridia</taxon>
        <taxon>Eubacteriales</taxon>
        <taxon>Oscillospiraceae</taxon>
        <taxon>Thermoclostridium</taxon>
    </lineage>
</organism>
<dbReference type="Proteomes" id="UP000324781">
    <property type="component" value="Unassembled WGS sequence"/>
</dbReference>
<reference evidence="2 3" key="1">
    <citation type="submission" date="2016-11" db="EMBL/GenBank/DDBJ databases">
        <authorList>
            <person name="Varghese N."/>
            <person name="Submissions S."/>
        </authorList>
    </citation>
    <scope>NUCLEOTIDE SEQUENCE [LARGE SCALE GENOMIC DNA]</scope>
    <source>
        <strain evidence="2 3">DSM 19027</strain>
    </source>
</reference>
<evidence type="ECO:0000259" key="1">
    <source>
        <dbReference type="Pfam" id="PF01636"/>
    </source>
</evidence>
<dbReference type="InterPro" id="IPR047175">
    <property type="entry name" value="CotS-like"/>
</dbReference>
<dbReference type="AlphaFoldDB" id="A0A1M6DL82"/>
<dbReference type="SUPFAM" id="SSF56112">
    <property type="entry name" value="Protein kinase-like (PK-like)"/>
    <property type="match status" value="1"/>
</dbReference>
<evidence type="ECO:0000313" key="3">
    <source>
        <dbReference type="Proteomes" id="UP000324781"/>
    </source>
</evidence>
<dbReference type="PANTHER" id="PTHR39179">
    <property type="entry name" value="SPORE COAT PROTEIN I"/>
    <property type="match status" value="1"/>
</dbReference>
<name>A0A1M6DL82_9FIRM</name>
<dbReference type="GO" id="GO:0042601">
    <property type="term" value="C:endospore-forming forespore"/>
    <property type="evidence" value="ECO:0007669"/>
    <property type="project" value="TreeGrafter"/>
</dbReference>
<dbReference type="NCBIfam" id="TIGR02906">
    <property type="entry name" value="spore_CotS"/>
    <property type="match status" value="1"/>
</dbReference>
<gene>
    <name evidence="2" type="ORF">SAMN05444373_100819</name>
</gene>
<protein>
    <submittedName>
        <fullName evidence="2">Spore coat protein I</fullName>
    </submittedName>
</protein>
<keyword evidence="3" id="KW-1185">Reference proteome</keyword>
<accession>A0A1M6DL82</accession>